<name>A0ACC3TQU1_9ASCO</name>
<gene>
    <name evidence="1" type="ORF">V1517DRAFT_320075</name>
</gene>
<comment type="caution">
    <text evidence="1">The sequence shown here is derived from an EMBL/GenBank/DDBJ whole genome shotgun (WGS) entry which is preliminary data.</text>
</comment>
<organism evidence="1 2">
    <name type="scientific">Lipomyces orientalis</name>
    <dbReference type="NCBI Taxonomy" id="1233043"/>
    <lineage>
        <taxon>Eukaryota</taxon>
        <taxon>Fungi</taxon>
        <taxon>Dikarya</taxon>
        <taxon>Ascomycota</taxon>
        <taxon>Saccharomycotina</taxon>
        <taxon>Lipomycetes</taxon>
        <taxon>Lipomycetales</taxon>
        <taxon>Lipomycetaceae</taxon>
        <taxon>Lipomyces</taxon>
    </lineage>
</organism>
<dbReference type="Proteomes" id="UP001489719">
    <property type="component" value="Unassembled WGS sequence"/>
</dbReference>
<accession>A0ACC3TQU1</accession>
<evidence type="ECO:0000313" key="1">
    <source>
        <dbReference type="EMBL" id="KAK9323523.1"/>
    </source>
</evidence>
<evidence type="ECO:0000313" key="2">
    <source>
        <dbReference type="Proteomes" id="UP001489719"/>
    </source>
</evidence>
<protein>
    <submittedName>
        <fullName evidence="1">Mediator complex, subunit Med18</fullName>
    </submittedName>
</protein>
<proteinExistence type="predicted"/>
<reference evidence="2" key="1">
    <citation type="journal article" date="2024" name="Front. Bioeng. Biotechnol.">
        <title>Genome-scale model development and genomic sequencing of the oleaginous clade Lipomyces.</title>
        <authorList>
            <person name="Czajka J.J."/>
            <person name="Han Y."/>
            <person name="Kim J."/>
            <person name="Mondo S.J."/>
            <person name="Hofstad B.A."/>
            <person name="Robles A."/>
            <person name="Haridas S."/>
            <person name="Riley R."/>
            <person name="LaButti K."/>
            <person name="Pangilinan J."/>
            <person name="Andreopoulos W."/>
            <person name="Lipzen A."/>
            <person name="Yan J."/>
            <person name="Wang M."/>
            <person name="Ng V."/>
            <person name="Grigoriev I.V."/>
            <person name="Spatafora J.W."/>
            <person name="Magnuson J.K."/>
            <person name="Baker S.E."/>
            <person name="Pomraning K.R."/>
        </authorList>
    </citation>
    <scope>NUCLEOTIDE SEQUENCE [LARGE SCALE GENOMIC DNA]</scope>
    <source>
        <strain evidence="2">CBS 10300</strain>
    </source>
</reference>
<sequence>MSTGASTSLQELSLYAAIGPARLTKLVSTLSAITGMRPLPVLQHHIVFSPTSPAPSGALHPAVGPAATQLEASRIDVHRDLTPAAAADSQSEDDGPTKSSSSSWTLTVRTIPESSKRNVQVQYINRTVFGSVDQVDTDDASVLFRFLRALNYVYAYDYIERGYVFVHGGVVVIKLTQLSPQSPPQLHEIPVGDGDDTVADNVARHRDPAAAEFVGVWVVHARVDILTGSDSVGDDLEKVAIATERLEALKAEIAGVVELGIPDRGILDPRVQIRKEVLHTV</sequence>
<dbReference type="EMBL" id="MU970060">
    <property type="protein sequence ID" value="KAK9323523.1"/>
    <property type="molecule type" value="Genomic_DNA"/>
</dbReference>
<keyword evidence="2" id="KW-1185">Reference proteome</keyword>